<evidence type="ECO:0000313" key="10">
    <source>
        <dbReference type="Proteomes" id="UP001153387"/>
    </source>
</evidence>
<feature type="transmembrane region" description="Helical" evidence="7">
    <location>
        <begin position="153"/>
        <end position="176"/>
    </location>
</feature>
<feature type="transmembrane region" description="Helical" evidence="7">
    <location>
        <begin position="396"/>
        <end position="419"/>
    </location>
</feature>
<feature type="domain" description="ABC transmembrane type-1" evidence="8">
    <location>
        <begin position="361"/>
        <end position="550"/>
    </location>
</feature>
<evidence type="ECO:0000259" key="8">
    <source>
        <dbReference type="PROSITE" id="PS50928"/>
    </source>
</evidence>
<dbReference type="PANTHER" id="PTHR43227">
    <property type="entry name" value="BLL4140 PROTEIN"/>
    <property type="match status" value="1"/>
</dbReference>
<dbReference type="AlphaFoldDB" id="A0A9X4KJG9"/>
<feature type="transmembrane region" description="Helical" evidence="7">
    <location>
        <begin position="529"/>
        <end position="550"/>
    </location>
</feature>
<feature type="transmembrane region" description="Helical" evidence="7">
    <location>
        <begin position="70"/>
        <end position="91"/>
    </location>
</feature>
<evidence type="ECO:0000256" key="7">
    <source>
        <dbReference type="RuleBase" id="RU363032"/>
    </source>
</evidence>
<keyword evidence="4 7" id="KW-0812">Transmembrane</keyword>
<dbReference type="PROSITE" id="PS50928">
    <property type="entry name" value="ABC_TM1"/>
    <property type="match status" value="2"/>
</dbReference>
<keyword evidence="2 7" id="KW-0813">Transport</keyword>
<dbReference type="PANTHER" id="PTHR43227:SF8">
    <property type="entry name" value="DIACETYLCHITOBIOSE UPTAKE SYSTEM PERMEASE PROTEIN DASB"/>
    <property type="match status" value="1"/>
</dbReference>
<dbReference type="GO" id="GO:0005886">
    <property type="term" value="C:plasma membrane"/>
    <property type="evidence" value="ECO:0007669"/>
    <property type="project" value="UniProtKB-SubCell"/>
</dbReference>
<feature type="transmembrane region" description="Helical" evidence="7">
    <location>
        <begin position="258"/>
        <end position="280"/>
    </location>
</feature>
<dbReference type="RefSeq" id="WP_277564723.1">
    <property type="nucleotide sequence ID" value="NZ_JAPDHZ010000002.1"/>
</dbReference>
<gene>
    <name evidence="9" type="ORF">OMP38_08705</name>
</gene>
<feature type="transmembrane region" description="Helical" evidence="7">
    <location>
        <begin position="301"/>
        <end position="322"/>
    </location>
</feature>
<keyword evidence="10" id="KW-1185">Reference proteome</keyword>
<keyword evidence="3" id="KW-1003">Cell membrane</keyword>
<feature type="transmembrane region" description="Helical" evidence="7">
    <location>
        <begin position="361"/>
        <end position="384"/>
    </location>
</feature>
<protein>
    <submittedName>
        <fullName evidence="9">ABC transporter permease subunit</fullName>
    </submittedName>
</protein>
<feature type="transmembrane region" description="Helical" evidence="7">
    <location>
        <begin position="103"/>
        <end position="124"/>
    </location>
</feature>
<comment type="subcellular location">
    <subcellularLocation>
        <location evidence="1 7">Cell membrane</location>
        <topology evidence="1 7">Multi-pass membrane protein</topology>
    </subcellularLocation>
</comment>
<feature type="transmembrane region" description="Helical" evidence="7">
    <location>
        <begin position="471"/>
        <end position="496"/>
    </location>
</feature>
<feature type="domain" description="ABC transmembrane type-1" evidence="8">
    <location>
        <begin position="66"/>
        <end position="279"/>
    </location>
</feature>
<dbReference type="InterPro" id="IPR050809">
    <property type="entry name" value="UgpAE/MalFG_permease"/>
</dbReference>
<evidence type="ECO:0000256" key="5">
    <source>
        <dbReference type="ARBA" id="ARBA00022989"/>
    </source>
</evidence>
<dbReference type="SUPFAM" id="SSF161098">
    <property type="entry name" value="MetI-like"/>
    <property type="match status" value="2"/>
</dbReference>
<dbReference type="EMBL" id="JAPDHZ010000002">
    <property type="protein sequence ID" value="MDG0790935.1"/>
    <property type="molecule type" value="Genomic_DNA"/>
</dbReference>
<dbReference type="Proteomes" id="UP001153387">
    <property type="component" value="Unassembled WGS sequence"/>
</dbReference>
<dbReference type="InterPro" id="IPR035906">
    <property type="entry name" value="MetI-like_sf"/>
</dbReference>
<feature type="transmembrane region" description="Helical" evidence="7">
    <location>
        <begin position="203"/>
        <end position="224"/>
    </location>
</feature>
<evidence type="ECO:0000256" key="3">
    <source>
        <dbReference type="ARBA" id="ARBA00022475"/>
    </source>
</evidence>
<evidence type="ECO:0000313" key="9">
    <source>
        <dbReference type="EMBL" id="MDG0790935.1"/>
    </source>
</evidence>
<proteinExistence type="inferred from homology"/>
<organism evidence="9 10">
    <name type="scientific">Cohnella ginsengisoli</name>
    <dbReference type="NCBI Taxonomy" id="425004"/>
    <lineage>
        <taxon>Bacteria</taxon>
        <taxon>Bacillati</taxon>
        <taxon>Bacillota</taxon>
        <taxon>Bacilli</taxon>
        <taxon>Bacillales</taxon>
        <taxon>Paenibacillaceae</taxon>
        <taxon>Cohnella</taxon>
    </lineage>
</organism>
<name>A0A9X4KJG9_9BACL</name>
<evidence type="ECO:0000256" key="2">
    <source>
        <dbReference type="ARBA" id="ARBA00022448"/>
    </source>
</evidence>
<dbReference type="CDD" id="cd06261">
    <property type="entry name" value="TM_PBP2"/>
    <property type="match status" value="2"/>
</dbReference>
<dbReference type="InterPro" id="IPR000515">
    <property type="entry name" value="MetI-like"/>
</dbReference>
<reference evidence="9 10" key="1">
    <citation type="submission" date="2022-10" db="EMBL/GenBank/DDBJ databases">
        <title>Comparative genomic analysis of Cohnella hashimotonis sp. nov., isolated from the International Space Station.</title>
        <authorList>
            <person name="Simpson A."/>
            <person name="Venkateswaran K."/>
        </authorList>
    </citation>
    <scope>NUCLEOTIDE SEQUENCE [LARGE SCALE GENOMIC DNA]</scope>
    <source>
        <strain evidence="9 10">DSM 18997</strain>
    </source>
</reference>
<sequence>MIKQARYPVAFIFPALAVYVALFVFPTVSGFYYSFTDWSSYSDEVNFIGLDNYRQLFTEGVLGTAFANTMIYAVAVTVLVNAIGLLMALMLNRSAKITKLYQTSFYTPVVIAPLIVGYIFTAIYSPEQGILNHFLRFVGLDFMAVDWLNDSRYALLSIIMTEVWRSSGFAMVIYLAGLKAIPRDLLEQAGVDGAGALSKFRNVTFPLIAASFTVNFLLTVINSLKVFETVLVLTNGGPGYDTEVFNTLIFRNFSRGNWGYATASGFLLTLIVSLVAISFLRVLRKKGGRTMNLTAAKWRRIGIEALLFCMALVVVVPFYMIFVNAFKDVTDAARFRLTLPGVWHWENFRTVFADGKIWRGYLNSAIISAGALLIINLFAALASYSIQRNDRKLTNFFYYFFIVGLVMPVSLVPTIKLMMNAGIHNTYQGMILYYSAILLPFTIFLMTGYLKNVPRELDESGIIDGCGPLRLFFSIVMPLMQPVMVTGSLLAVISVWNDFMGPFYLLTDGSKWTVTVSVYNYVGKYSSDWHLIFADILVVILPILALYFLLQKYIVEGMTAGAMKG</sequence>
<comment type="caution">
    <text evidence="9">The sequence shown here is derived from an EMBL/GenBank/DDBJ whole genome shotgun (WGS) entry which is preliminary data.</text>
</comment>
<evidence type="ECO:0000256" key="6">
    <source>
        <dbReference type="ARBA" id="ARBA00023136"/>
    </source>
</evidence>
<comment type="similarity">
    <text evidence="7">Belongs to the binding-protein-dependent transport system permease family.</text>
</comment>
<evidence type="ECO:0000256" key="1">
    <source>
        <dbReference type="ARBA" id="ARBA00004651"/>
    </source>
</evidence>
<evidence type="ECO:0000256" key="4">
    <source>
        <dbReference type="ARBA" id="ARBA00022692"/>
    </source>
</evidence>
<dbReference type="Gene3D" id="1.10.3720.10">
    <property type="entry name" value="MetI-like"/>
    <property type="match status" value="2"/>
</dbReference>
<keyword evidence="6 7" id="KW-0472">Membrane</keyword>
<keyword evidence="5 7" id="KW-1133">Transmembrane helix</keyword>
<feature type="transmembrane region" description="Helical" evidence="7">
    <location>
        <begin position="431"/>
        <end position="450"/>
    </location>
</feature>
<feature type="transmembrane region" description="Helical" evidence="7">
    <location>
        <begin position="7"/>
        <end position="33"/>
    </location>
</feature>
<dbReference type="Pfam" id="PF00528">
    <property type="entry name" value="BPD_transp_1"/>
    <property type="match status" value="2"/>
</dbReference>
<dbReference type="GO" id="GO:0055085">
    <property type="term" value="P:transmembrane transport"/>
    <property type="evidence" value="ECO:0007669"/>
    <property type="project" value="InterPro"/>
</dbReference>
<accession>A0A9X4KJG9</accession>